<dbReference type="Proteomes" id="UP001165584">
    <property type="component" value="Unassembled WGS sequence"/>
</dbReference>
<evidence type="ECO:0000313" key="1">
    <source>
        <dbReference type="EMBL" id="MCS5720153.1"/>
    </source>
</evidence>
<reference evidence="1" key="1">
    <citation type="submission" date="2022-08" db="EMBL/GenBank/DDBJ databases">
        <authorList>
            <person name="Deng Y."/>
            <person name="Han X.-F."/>
            <person name="Zhang Y.-Q."/>
        </authorList>
    </citation>
    <scope>NUCLEOTIDE SEQUENCE</scope>
    <source>
        <strain evidence="1">CPCC 205763</strain>
    </source>
</reference>
<organism evidence="1 2">
    <name type="scientific">Herbiconiux aconitum</name>
    <dbReference type="NCBI Taxonomy" id="2970913"/>
    <lineage>
        <taxon>Bacteria</taxon>
        <taxon>Bacillati</taxon>
        <taxon>Actinomycetota</taxon>
        <taxon>Actinomycetes</taxon>
        <taxon>Micrococcales</taxon>
        <taxon>Microbacteriaceae</taxon>
        <taxon>Herbiconiux</taxon>
    </lineage>
</organism>
<keyword evidence="2" id="KW-1185">Reference proteome</keyword>
<dbReference type="EMBL" id="JANLCM010000002">
    <property type="protein sequence ID" value="MCS5720153.1"/>
    <property type="molecule type" value="Genomic_DNA"/>
</dbReference>
<proteinExistence type="predicted"/>
<dbReference type="RefSeq" id="WP_259510034.1">
    <property type="nucleotide sequence ID" value="NZ_JANLCM010000002.1"/>
</dbReference>
<sequence>MLITAGSDAPTATLVEAVTAWADREGVDLERMPAADDDEVEDRIDEAVATAPDLVLGAGPGVIDVFSLLTGQHLAQQSSAEA</sequence>
<comment type="caution">
    <text evidence="1">The sequence shown here is derived from an EMBL/GenBank/DDBJ whole genome shotgun (WGS) entry which is preliminary data.</text>
</comment>
<gene>
    <name evidence="1" type="ORF">N1027_18635</name>
</gene>
<name>A0ABT2GVG6_9MICO</name>
<evidence type="ECO:0000313" key="2">
    <source>
        <dbReference type="Proteomes" id="UP001165584"/>
    </source>
</evidence>
<accession>A0ABT2GVG6</accession>
<protein>
    <submittedName>
        <fullName evidence="1">Uncharacterized protein</fullName>
    </submittedName>
</protein>